<dbReference type="STRING" id="1472767.AOX59_15650"/>
<reference evidence="9 10" key="1">
    <citation type="submission" date="2016-01" db="EMBL/GenBank/DDBJ databases">
        <title>Complete genome sequence of strain Lentibacillus amyloliquefaciens LAM0015T isolated from saline sediment.</title>
        <authorList>
            <person name="Wang J.-L."/>
            <person name="He M.-X."/>
        </authorList>
    </citation>
    <scope>NUCLEOTIDE SEQUENCE [LARGE SCALE GENOMIC DNA]</scope>
    <source>
        <strain evidence="9 10">LAM0015</strain>
    </source>
</reference>
<evidence type="ECO:0000256" key="5">
    <source>
        <dbReference type="ARBA" id="ARBA00023065"/>
    </source>
</evidence>
<keyword evidence="4 8" id="KW-1133">Transmembrane helix</keyword>
<evidence type="ECO:0000256" key="6">
    <source>
        <dbReference type="ARBA" id="ARBA00023136"/>
    </source>
</evidence>
<gene>
    <name evidence="8" type="primary">mntP</name>
    <name evidence="9" type="ORF">AOX59_15650</name>
</gene>
<keyword evidence="2 8" id="KW-1003">Cell membrane</keyword>
<protein>
    <recommendedName>
        <fullName evidence="8">Putative manganese efflux pump MntP</fullName>
    </recommendedName>
</protein>
<dbReference type="PANTHER" id="PTHR35529">
    <property type="entry name" value="MANGANESE EFFLUX PUMP MNTP-RELATED"/>
    <property type="match status" value="1"/>
</dbReference>
<evidence type="ECO:0000256" key="8">
    <source>
        <dbReference type="HAMAP-Rule" id="MF_01521"/>
    </source>
</evidence>
<feature type="transmembrane region" description="Helical" evidence="8">
    <location>
        <begin position="6"/>
        <end position="28"/>
    </location>
</feature>
<evidence type="ECO:0000313" key="9">
    <source>
        <dbReference type="EMBL" id="ALX49880.1"/>
    </source>
</evidence>
<dbReference type="HAMAP" id="MF_01521">
    <property type="entry name" value="MntP_pump"/>
    <property type="match status" value="1"/>
</dbReference>
<keyword evidence="10" id="KW-1185">Reference proteome</keyword>
<dbReference type="GO" id="GO:0005384">
    <property type="term" value="F:manganese ion transmembrane transporter activity"/>
    <property type="evidence" value="ECO:0007669"/>
    <property type="project" value="UniProtKB-UniRule"/>
</dbReference>
<comment type="function">
    <text evidence="8">Probably functions as a manganese efflux pump.</text>
</comment>
<feature type="transmembrane region" description="Helical" evidence="8">
    <location>
        <begin position="71"/>
        <end position="93"/>
    </location>
</feature>
<dbReference type="KEGG" id="lao:AOX59_15650"/>
<dbReference type="InterPro" id="IPR003810">
    <property type="entry name" value="Mntp/YtaF"/>
</dbReference>
<evidence type="ECO:0000313" key="10">
    <source>
        <dbReference type="Proteomes" id="UP000050331"/>
    </source>
</evidence>
<evidence type="ECO:0000256" key="1">
    <source>
        <dbReference type="ARBA" id="ARBA00022448"/>
    </source>
</evidence>
<keyword evidence="1 8" id="KW-0813">Transport</keyword>
<keyword evidence="6 8" id="KW-0472">Membrane</keyword>
<dbReference type="GO" id="GO:0005886">
    <property type="term" value="C:plasma membrane"/>
    <property type="evidence" value="ECO:0007669"/>
    <property type="project" value="UniProtKB-SubCell"/>
</dbReference>
<feature type="transmembrane region" description="Helical" evidence="8">
    <location>
        <begin position="134"/>
        <end position="155"/>
    </location>
</feature>
<organism evidence="9 10">
    <name type="scientific">Lentibacillus amyloliquefaciens</name>
    <dbReference type="NCBI Taxonomy" id="1472767"/>
    <lineage>
        <taxon>Bacteria</taxon>
        <taxon>Bacillati</taxon>
        <taxon>Bacillota</taxon>
        <taxon>Bacilli</taxon>
        <taxon>Bacillales</taxon>
        <taxon>Bacillaceae</taxon>
        <taxon>Lentibacillus</taxon>
    </lineage>
</organism>
<dbReference type="InterPro" id="IPR022929">
    <property type="entry name" value="Put_MntP"/>
</dbReference>
<keyword evidence="3 8" id="KW-0812">Transmembrane</keyword>
<name>A0A0U4DX04_9BACI</name>
<dbReference type="AlphaFoldDB" id="A0A0U4DX04"/>
<evidence type="ECO:0000256" key="7">
    <source>
        <dbReference type="ARBA" id="ARBA00023211"/>
    </source>
</evidence>
<evidence type="ECO:0000256" key="3">
    <source>
        <dbReference type="ARBA" id="ARBA00022692"/>
    </source>
</evidence>
<accession>A0A0U4DX04</accession>
<dbReference type="Proteomes" id="UP000050331">
    <property type="component" value="Chromosome"/>
</dbReference>
<proteinExistence type="inferred from homology"/>
<dbReference type="OrthoDB" id="1679700at2"/>
<keyword evidence="7 8" id="KW-0464">Manganese</keyword>
<feature type="transmembrane region" description="Helical" evidence="8">
    <location>
        <begin position="105"/>
        <end position="128"/>
    </location>
</feature>
<evidence type="ECO:0000256" key="2">
    <source>
        <dbReference type="ARBA" id="ARBA00022475"/>
    </source>
</evidence>
<dbReference type="Pfam" id="PF02659">
    <property type="entry name" value="Mntp"/>
    <property type="match status" value="1"/>
</dbReference>
<keyword evidence="5 8" id="KW-0406">Ion transport</keyword>
<dbReference type="EMBL" id="CP013862">
    <property type="protein sequence ID" value="ALX49880.1"/>
    <property type="molecule type" value="Genomic_DNA"/>
</dbReference>
<feature type="transmembrane region" description="Helical" evidence="8">
    <location>
        <begin position="162"/>
        <end position="183"/>
    </location>
</feature>
<feature type="transmembrane region" description="Helical" evidence="8">
    <location>
        <begin position="40"/>
        <end position="65"/>
    </location>
</feature>
<comment type="similarity">
    <text evidence="8">Belongs to the MntP (TC 9.B.29) family.</text>
</comment>
<dbReference type="PANTHER" id="PTHR35529:SF1">
    <property type="entry name" value="MANGANESE EFFLUX PUMP MNTP-RELATED"/>
    <property type="match status" value="1"/>
</dbReference>
<sequence>MPTAHLGDIVSLMFMAIALGMDAFSVSLGMGMQKIRLKRIAIVGVIIGLFHMIMPFLGIVLGNFISSQIGGYATLAGGLLLVGIGAQMVFSSFNHESQRLAQPVGIGLVFFALSVSLDSFSVGLSLGLSEVQTVIALLLFGTASMALTWTGMILGRKMRGLLGVYSEMLGGSILCGFGLHILFG</sequence>
<dbReference type="RefSeq" id="WP_068446832.1">
    <property type="nucleotide sequence ID" value="NZ_CP013862.1"/>
</dbReference>
<evidence type="ECO:0000256" key="4">
    <source>
        <dbReference type="ARBA" id="ARBA00022989"/>
    </source>
</evidence>
<comment type="subcellular location">
    <subcellularLocation>
        <location evidence="8">Cell membrane</location>
        <topology evidence="8">Multi-pass membrane protein</topology>
    </subcellularLocation>
</comment>